<dbReference type="FunCoup" id="A0A2I4E983">
    <property type="interactions" value="1165"/>
</dbReference>
<keyword evidence="6" id="KW-0539">Nucleus</keyword>
<dbReference type="Proteomes" id="UP000235220">
    <property type="component" value="Chromosome 4"/>
</dbReference>
<dbReference type="KEGG" id="jre:108987486"/>
<protein>
    <submittedName>
        <fullName evidence="10">Transcription factor GTE12-like isoform X1</fullName>
    </submittedName>
</protein>
<dbReference type="InterPro" id="IPR001487">
    <property type="entry name" value="Bromodomain"/>
</dbReference>
<feature type="region of interest" description="Disordered" evidence="8">
    <location>
        <begin position="231"/>
        <end position="263"/>
    </location>
</feature>
<dbReference type="SUPFAM" id="SSF47370">
    <property type="entry name" value="Bromodomain"/>
    <property type="match status" value="1"/>
</dbReference>
<evidence type="ECO:0000256" key="5">
    <source>
        <dbReference type="ARBA" id="ARBA00023163"/>
    </source>
</evidence>
<evidence type="ECO:0000256" key="4">
    <source>
        <dbReference type="ARBA" id="ARBA00023117"/>
    </source>
</evidence>
<keyword evidence="2" id="KW-0805">Transcription regulation</keyword>
<organism evidence="9 10">
    <name type="scientific">Juglans regia</name>
    <name type="common">English walnut</name>
    <dbReference type="NCBI Taxonomy" id="51240"/>
    <lineage>
        <taxon>Eukaryota</taxon>
        <taxon>Viridiplantae</taxon>
        <taxon>Streptophyta</taxon>
        <taxon>Embryophyta</taxon>
        <taxon>Tracheophyta</taxon>
        <taxon>Spermatophyta</taxon>
        <taxon>Magnoliopsida</taxon>
        <taxon>eudicotyledons</taxon>
        <taxon>Gunneridae</taxon>
        <taxon>Pentapetalae</taxon>
        <taxon>rosids</taxon>
        <taxon>fabids</taxon>
        <taxon>Fagales</taxon>
        <taxon>Juglandaceae</taxon>
        <taxon>Juglans</taxon>
    </lineage>
</organism>
<dbReference type="Pfam" id="PF00439">
    <property type="entry name" value="Bromodomain"/>
    <property type="match status" value="1"/>
</dbReference>
<dbReference type="RefSeq" id="XP_018815956.2">
    <property type="nucleotide sequence ID" value="XM_018960411.2"/>
</dbReference>
<evidence type="ECO:0000313" key="9">
    <source>
        <dbReference type="Proteomes" id="UP000235220"/>
    </source>
</evidence>
<name>A0A2I4E983_JUGRE</name>
<sequence length="566" mass="63257">MTATEAMVANKKFNIKFSMKRIEATLACGLEQLESFVDECNHSSSRNKSNGAEMKKTRSIRPSDGGKKLDPAHLKAKPSMPGSRKRGPPQLEVCQKDKRLRMDRSLTYQCSTILKKLMTHPTGWVFNQPVDPVALNIPDYLLIITNPMDLGTIKSKLEKNMYFGSEEFAADIRLTFSNAMLYNPPDNSVHKMAQELNNVFETRWKSLMEKWNCESSKVGQVKLSSGRMKEAADTRQDAHKAPPLHNNLLHKKSLPSVEKIRSSDGGDVELTKTVWDHPAKLSGKDFYKGIANGSRHGCGSVNAEPPLSSIARTCVRCGVSACQCSLPCNATNASTSDLSSERSLDRDHRICGFDASRQAKSLPVSCINKSDSDSDGAICVLDYEIACLSSHSTPPTTDAAPEGGYPYFDVQLSPKKAIRVAMLKSRFAETILKAQHKTLLDHGDKADTLKMQQEKEKLKRRQCEERARIEAQMRVAKAALQIKEEADLKHQREREREAARAALNKIKKAVHLEENVWIQKELDMLLGSSLSCSRSLLEQLGLFIKDEAMEYDEMDLYVDGEEGEIY</sequence>
<evidence type="ECO:0000256" key="2">
    <source>
        <dbReference type="ARBA" id="ARBA00023015"/>
    </source>
</evidence>
<dbReference type="Gramene" id="Jr04_10130_p1">
    <property type="protein sequence ID" value="cds.Jr04_10130_p1"/>
    <property type="gene ID" value="Jr04_10130"/>
</dbReference>
<keyword evidence="9" id="KW-1185">Reference proteome</keyword>
<dbReference type="CDD" id="cd05506">
    <property type="entry name" value="Bromo_plant1"/>
    <property type="match status" value="1"/>
</dbReference>
<evidence type="ECO:0000256" key="7">
    <source>
        <dbReference type="SAM" id="Coils"/>
    </source>
</evidence>
<dbReference type="InterPro" id="IPR036427">
    <property type="entry name" value="Bromodomain-like_sf"/>
</dbReference>
<keyword evidence="4" id="KW-0103">Bromodomain</keyword>
<feature type="region of interest" description="Disordered" evidence="8">
    <location>
        <begin position="40"/>
        <end position="92"/>
    </location>
</feature>
<evidence type="ECO:0000256" key="3">
    <source>
        <dbReference type="ARBA" id="ARBA00023054"/>
    </source>
</evidence>
<evidence type="ECO:0000256" key="1">
    <source>
        <dbReference type="ARBA" id="ARBA00004123"/>
    </source>
</evidence>
<dbReference type="PROSITE" id="PS00018">
    <property type="entry name" value="EF_HAND_1"/>
    <property type="match status" value="1"/>
</dbReference>
<dbReference type="PANTHER" id="PTHR46136:SF19">
    <property type="entry name" value="TRANSCRIPTION FACTOR GTE12"/>
    <property type="match status" value="1"/>
</dbReference>
<evidence type="ECO:0000313" key="10">
    <source>
        <dbReference type="RefSeq" id="XP_018815956.2"/>
    </source>
</evidence>
<dbReference type="AlphaFoldDB" id="A0A2I4E983"/>
<evidence type="ECO:0000256" key="8">
    <source>
        <dbReference type="SAM" id="MobiDB-lite"/>
    </source>
</evidence>
<feature type="compositionally biased region" description="Basic and acidic residues" evidence="8">
    <location>
        <begin position="64"/>
        <end position="73"/>
    </location>
</feature>
<proteinExistence type="predicted"/>
<dbReference type="GO" id="GO:0005634">
    <property type="term" value="C:nucleus"/>
    <property type="evidence" value="ECO:0007669"/>
    <property type="project" value="UniProtKB-SubCell"/>
</dbReference>
<dbReference type="Gene3D" id="1.20.920.10">
    <property type="entry name" value="Bromodomain-like"/>
    <property type="match status" value="1"/>
</dbReference>
<feature type="compositionally biased region" description="Basic and acidic residues" evidence="8">
    <location>
        <begin position="231"/>
        <end position="240"/>
    </location>
</feature>
<keyword evidence="5" id="KW-0804">Transcription</keyword>
<dbReference type="OrthoDB" id="21449at2759"/>
<dbReference type="PROSITE" id="PS50014">
    <property type="entry name" value="BROMODOMAIN_2"/>
    <property type="match status" value="1"/>
</dbReference>
<accession>A0A2I4E983</accession>
<dbReference type="PRINTS" id="PR00503">
    <property type="entry name" value="BROMODOMAIN"/>
</dbReference>
<dbReference type="SMART" id="SM00297">
    <property type="entry name" value="BROMO"/>
    <property type="match status" value="1"/>
</dbReference>
<dbReference type="InterPro" id="IPR052442">
    <property type="entry name" value="Env_Response_Regulator"/>
</dbReference>
<dbReference type="InterPro" id="IPR018247">
    <property type="entry name" value="EF_Hand_1_Ca_BS"/>
</dbReference>
<keyword evidence="3 7" id="KW-0175">Coiled coil</keyword>
<comment type="subcellular location">
    <subcellularLocation>
        <location evidence="1">Nucleus</location>
    </subcellularLocation>
</comment>
<dbReference type="GeneID" id="108987486"/>
<gene>
    <name evidence="10" type="primary">LOC108987486</name>
</gene>
<evidence type="ECO:0000256" key="6">
    <source>
        <dbReference type="ARBA" id="ARBA00023242"/>
    </source>
</evidence>
<reference evidence="10" key="1">
    <citation type="submission" date="2025-08" db="UniProtKB">
        <authorList>
            <consortium name="RefSeq"/>
        </authorList>
    </citation>
    <scope>IDENTIFICATION</scope>
    <source>
        <tissue evidence="10">Leaves</tissue>
    </source>
</reference>
<feature type="coiled-coil region" evidence="7">
    <location>
        <begin position="466"/>
        <end position="509"/>
    </location>
</feature>
<dbReference type="InterPro" id="IPR037377">
    <property type="entry name" value="GTE_bromo"/>
</dbReference>
<dbReference type="PANTHER" id="PTHR46136">
    <property type="entry name" value="TRANSCRIPTION FACTOR GTE8"/>
    <property type="match status" value="1"/>
</dbReference>